<sequence length="341" mass="37344">MHTSGVTPSGHTYSIVLSFVRSVCHGMEIHGNMVTKGVAFASVIVGNSLIDMYCKYGFVDYAFGVFLDMEEVDVISWNSLIAGWSKSGHKEMAFKQFCIMRTTNYLPDAFTISSVLTACSGVQDLSKDSVTIFSELDLWDSAVCNSLISSLTSHQLEENAMRVFVLSLKKDIKPTEFTLSCLLSSASRFLPAVQGTELHCLVVKLGFERDPVVSNSLIDMYSKCGLTDAAKIVFDQMGIKDLVSWNSVILGFAYNGKTEESVQLFGELLKNGPPPDEVTMTGVLLACTHGHLVDKGLSFFHSMENKYGVKPTDTHLTAIAEMMINAGELNEAMKMITTMGN</sequence>
<name>A0ACB9KBB4_9ASTR</name>
<reference evidence="1 2" key="2">
    <citation type="journal article" date="2022" name="Mol. Ecol. Resour.">
        <title>The genomes of chicory, endive, great burdock and yacon provide insights into Asteraceae paleo-polyploidization history and plant inulin production.</title>
        <authorList>
            <person name="Fan W."/>
            <person name="Wang S."/>
            <person name="Wang H."/>
            <person name="Wang A."/>
            <person name="Jiang F."/>
            <person name="Liu H."/>
            <person name="Zhao H."/>
            <person name="Xu D."/>
            <person name="Zhang Y."/>
        </authorList>
    </citation>
    <scope>NUCLEOTIDE SEQUENCE [LARGE SCALE GENOMIC DNA]</scope>
    <source>
        <strain evidence="2">cv. Yunnan</strain>
        <tissue evidence="1">Leaves</tissue>
    </source>
</reference>
<gene>
    <name evidence="1" type="ORF">L1987_03674</name>
</gene>
<evidence type="ECO:0000313" key="2">
    <source>
        <dbReference type="Proteomes" id="UP001056120"/>
    </source>
</evidence>
<keyword evidence="2" id="KW-1185">Reference proteome</keyword>
<evidence type="ECO:0000313" key="1">
    <source>
        <dbReference type="EMBL" id="KAI3829548.1"/>
    </source>
</evidence>
<reference evidence="2" key="1">
    <citation type="journal article" date="2022" name="Mol. Ecol. Resour.">
        <title>The genomes of chicory, endive, great burdock and yacon provide insights into Asteraceae palaeo-polyploidization history and plant inulin production.</title>
        <authorList>
            <person name="Fan W."/>
            <person name="Wang S."/>
            <person name="Wang H."/>
            <person name="Wang A."/>
            <person name="Jiang F."/>
            <person name="Liu H."/>
            <person name="Zhao H."/>
            <person name="Xu D."/>
            <person name="Zhang Y."/>
        </authorList>
    </citation>
    <scope>NUCLEOTIDE SEQUENCE [LARGE SCALE GENOMIC DNA]</scope>
    <source>
        <strain evidence="2">cv. Yunnan</strain>
    </source>
</reference>
<organism evidence="1 2">
    <name type="scientific">Smallanthus sonchifolius</name>
    <dbReference type="NCBI Taxonomy" id="185202"/>
    <lineage>
        <taxon>Eukaryota</taxon>
        <taxon>Viridiplantae</taxon>
        <taxon>Streptophyta</taxon>
        <taxon>Embryophyta</taxon>
        <taxon>Tracheophyta</taxon>
        <taxon>Spermatophyta</taxon>
        <taxon>Magnoliopsida</taxon>
        <taxon>eudicotyledons</taxon>
        <taxon>Gunneridae</taxon>
        <taxon>Pentapetalae</taxon>
        <taxon>asterids</taxon>
        <taxon>campanulids</taxon>
        <taxon>Asterales</taxon>
        <taxon>Asteraceae</taxon>
        <taxon>Asteroideae</taxon>
        <taxon>Heliantheae alliance</taxon>
        <taxon>Millerieae</taxon>
        <taxon>Smallanthus</taxon>
    </lineage>
</organism>
<proteinExistence type="predicted"/>
<accession>A0ACB9KBB4</accession>
<comment type="caution">
    <text evidence="1">The sequence shown here is derived from an EMBL/GenBank/DDBJ whole genome shotgun (WGS) entry which is preliminary data.</text>
</comment>
<dbReference type="EMBL" id="CM042018">
    <property type="protein sequence ID" value="KAI3829548.1"/>
    <property type="molecule type" value="Genomic_DNA"/>
</dbReference>
<dbReference type="Proteomes" id="UP001056120">
    <property type="component" value="Linkage Group LG01"/>
</dbReference>
<protein>
    <submittedName>
        <fullName evidence="1">Uncharacterized protein</fullName>
    </submittedName>
</protein>